<keyword evidence="2 10" id="KW-0812">Transmembrane</keyword>
<feature type="transmembrane region" description="Helical" evidence="10">
    <location>
        <begin position="187"/>
        <end position="208"/>
    </location>
</feature>
<organism evidence="12 13">
    <name type="scientific">Friedmanniomyces simplex</name>
    <dbReference type="NCBI Taxonomy" id="329884"/>
    <lineage>
        <taxon>Eukaryota</taxon>
        <taxon>Fungi</taxon>
        <taxon>Dikarya</taxon>
        <taxon>Ascomycota</taxon>
        <taxon>Pezizomycotina</taxon>
        <taxon>Dothideomycetes</taxon>
        <taxon>Dothideomycetidae</taxon>
        <taxon>Mycosphaerellales</taxon>
        <taxon>Teratosphaeriaceae</taxon>
        <taxon>Friedmanniomyces</taxon>
    </lineage>
</organism>
<dbReference type="AlphaFoldDB" id="A0A4U0XE74"/>
<evidence type="ECO:0000256" key="2">
    <source>
        <dbReference type="ARBA" id="ARBA00022692"/>
    </source>
</evidence>
<dbReference type="InterPro" id="IPR005595">
    <property type="entry name" value="TRAP_alpha"/>
</dbReference>
<dbReference type="InterPro" id="IPR005198">
    <property type="entry name" value="Glyco_hydro_76"/>
</dbReference>
<evidence type="ECO:0000256" key="10">
    <source>
        <dbReference type="SAM" id="Phobius"/>
    </source>
</evidence>
<keyword evidence="5 10" id="KW-1133">Transmembrane helix</keyword>
<proteinExistence type="inferred from homology"/>
<accession>A0A4U0XE74</accession>
<evidence type="ECO:0000256" key="8">
    <source>
        <dbReference type="ARBA" id="ARBA00038311"/>
    </source>
</evidence>
<dbReference type="PANTHER" id="PTHR47791:SF3">
    <property type="entry name" value="MEIOTICALLY UP-REGULATED GENE 191 PROTEIN"/>
    <property type="match status" value="1"/>
</dbReference>
<comment type="subcellular location">
    <subcellularLocation>
        <location evidence="1">Endoplasmic reticulum membrane</location>
        <topology evidence="1">Single-pass type I membrane protein</topology>
    </subcellularLocation>
</comment>
<evidence type="ECO:0000256" key="3">
    <source>
        <dbReference type="ARBA" id="ARBA00022729"/>
    </source>
</evidence>
<dbReference type="STRING" id="329884.A0A4U0XE74"/>
<sequence>MVSLKLTAFALVALRALSAVAQIPEGVQIENVEEYQDDINEEDTVGSSPNLAVEISTSFPQSEIFGVKLVNGHATQAILDVHNHETAPISVLIVGGSLTTPIDTPGAPDPPVVLRNLTAQKYGVQIPAGESETLTYSFATEFHPQDLRLSLATVLQDSKGAVFTKMVYNETVSVVEAPLSFFDPQIIFLYLFLLAAFGGTCFFIYTTWITTLFPQKRRGGKGGERAKKSSGQSKKVDPADQVSVTPSDLLNITQRCIDTYLFSQGPQGGIGGIGWWQWANGYTAIALHDQWSGTTNNYQRLADALRKCEGQHAGFINEFNDDTLWWALCCMHMYSIGGDPWFLDKARRIWQHVHAKNSVCGRGSFQCCNNDMEGGCFWTTKPGEGYVNAITTGLYAELSIRLALVENTTSLPEKHGHLGSKLQSLLGGGHRKEGPGEYLEAARCSLDWILRCVYRPRDAVVMDGMRTKKNELVDWTFTYSTGVALGVCALLYEATREEDYMVLACHMAHRAMRNRGWVEEHGVLTDLGAWGKAPGEPAANGDGVGFKAVLVRHLGTLYNVIRKTGAQSAQARGTAELIKTFVGINLESQQRRNTNGNGQYGPWWNGPFETPTSHSQLAVLDVMAAVRLVNRV</sequence>
<evidence type="ECO:0000313" key="12">
    <source>
        <dbReference type="EMBL" id="TKA74461.1"/>
    </source>
</evidence>
<dbReference type="GO" id="GO:0005789">
    <property type="term" value="C:endoplasmic reticulum membrane"/>
    <property type="evidence" value="ECO:0007669"/>
    <property type="project" value="UniProtKB-SubCell"/>
</dbReference>
<comment type="function">
    <text evidence="7">Is probably involved in a pathway contributing to genomic integrity.</text>
</comment>
<evidence type="ECO:0000256" key="1">
    <source>
        <dbReference type="ARBA" id="ARBA00004115"/>
    </source>
</evidence>
<protein>
    <submittedName>
        <fullName evidence="12">Uncharacterized protein</fullName>
    </submittedName>
</protein>
<dbReference type="Gene3D" id="1.50.10.20">
    <property type="match status" value="1"/>
</dbReference>
<keyword evidence="6 10" id="KW-0472">Membrane</keyword>
<evidence type="ECO:0000256" key="5">
    <source>
        <dbReference type="ARBA" id="ARBA00022989"/>
    </source>
</evidence>
<gene>
    <name evidence="12" type="ORF">B0A55_05246</name>
</gene>
<comment type="similarity">
    <text evidence="8">Belongs to the IRC22 family.</text>
</comment>
<name>A0A4U0XE74_9PEZI</name>
<dbReference type="SUPFAM" id="SSF48208">
    <property type="entry name" value="Six-hairpin glycosidases"/>
    <property type="match status" value="1"/>
</dbReference>
<feature type="signal peptide" evidence="11">
    <location>
        <begin position="1"/>
        <end position="21"/>
    </location>
</feature>
<dbReference type="InterPro" id="IPR008928">
    <property type="entry name" value="6-hairpin_glycosidase_sf"/>
</dbReference>
<evidence type="ECO:0000256" key="7">
    <source>
        <dbReference type="ARBA" id="ARBA00037565"/>
    </source>
</evidence>
<evidence type="ECO:0000313" key="13">
    <source>
        <dbReference type="Proteomes" id="UP000309340"/>
    </source>
</evidence>
<dbReference type="InterPro" id="IPR053169">
    <property type="entry name" value="MUG_Protein"/>
</dbReference>
<feature type="region of interest" description="Disordered" evidence="9">
    <location>
        <begin position="216"/>
        <end position="241"/>
    </location>
</feature>
<evidence type="ECO:0000256" key="9">
    <source>
        <dbReference type="SAM" id="MobiDB-lite"/>
    </source>
</evidence>
<evidence type="ECO:0000256" key="6">
    <source>
        <dbReference type="ARBA" id="ARBA00023136"/>
    </source>
</evidence>
<dbReference type="Pfam" id="PF03896">
    <property type="entry name" value="TRAP_alpha"/>
    <property type="match status" value="1"/>
</dbReference>
<dbReference type="OrthoDB" id="9984024at2759"/>
<dbReference type="Pfam" id="PF03663">
    <property type="entry name" value="Glyco_hydro_76"/>
    <property type="match status" value="2"/>
</dbReference>
<evidence type="ECO:0000256" key="11">
    <source>
        <dbReference type="SAM" id="SignalP"/>
    </source>
</evidence>
<keyword evidence="13" id="KW-1185">Reference proteome</keyword>
<keyword evidence="4" id="KW-0256">Endoplasmic reticulum</keyword>
<dbReference type="GO" id="GO:0005975">
    <property type="term" value="P:carbohydrate metabolic process"/>
    <property type="evidence" value="ECO:0007669"/>
    <property type="project" value="InterPro"/>
</dbReference>
<dbReference type="EMBL" id="NAJQ01000225">
    <property type="protein sequence ID" value="TKA74461.1"/>
    <property type="molecule type" value="Genomic_DNA"/>
</dbReference>
<evidence type="ECO:0000256" key="4">
    <source>
        <dbReference type="ARBA" id="ARBA00022824"/>
    </source>
</evidence>
<reference evidence="12 13" key="1">
    <citation type="submission" date="2017-03" db="EMBL/GenBank/DDBJ databases">
        <title>Genomes of endolithic fungi from Antarctica.</title>
        <authorList>
            <person name="Coleine C."/>
            <person name="Masonjones S."/>
            <person name="Stajich J.E."/>
        </authorList>
    </citation>
    <scope>NUCLEOTIDE SEQUENCE [LARGE SCALE GENOMIC DNA]</scope>
    <source>
        <strain evidence="12 13">CCFEE 5184</strain>
    </source>
</reference>
<comment type="caution">
    <text evidence="12">The sequence shown here is derived from an EMBL/GenBank/DDBJ whole genome shotgun (WGS) entry which is preliminary data.</text>
</comment>
<keyword evidence="3 11" id="KW-0732">Signal</keyword>
<feature type="chain" id="PRO_5020214210" evidence="11">
    <location>
        <begin position="22"/>
        <end position="632"/>
    </location>
</feature>
<dbReference type="PANTHER" id="PTHR47791">
    <property type="entry name" value="MEIOTICALLY UP-REGULATED GENE 191 PROTEIN"/>
    <property type="match status" value="1"/>
</dbReference>
<dbReference type="Proteomes" id="UP000309340">
    <property type="component" value="Unassembled WGS sequence"/>
</dbReference>